<dbReference type="RefSeq" id="WP_154772878.1">
    <property type="nucleotide sequence ID" value="NZ_JBLZXZ010000146.1"/>
</dbReference>
<reference evidence="14 15" key="1">
    <citation type="submission" date="2019-11" db="EMBL/GenBank/DDBJ databases">
        <authorList>
            <person name="An D."/>
        </authorList>
    </citation>
    <scope>NUCLEOTIDE SEQUENCE [LARGE SCALE GENOMIC DNA]</scope>
    <source>
        <strain evidence="14 15">YIM 103518</strain>
    </source>
</reference>
<dbReference type="SUPFAM" id="SSF56935">
    <property type="entry name" value="Porins"/>
    <property type="match status" value="1"/>
</dbReference>
<evidence type="ECO:0000256" key="8">
    <source>
        <dbReference type="ARBA" id="ARBA00023136"/>
    </source>
</evidence>
<evidence type="ECO:0000256" key="5">
    <source>
        <dbReference type="ARBA" id="ARBA00022729"/>
    </source>
</evidence>
<evidence type="ECO:0000259" key="13">
    <source>
        <dbReference type="Pfam" id="PF07715"/>
    </source>
</evidence>
<keyword evidence="14" id="KW-0675">Receptor</keyword>
<dbReference type="InterPro" id="IPR036942">
    <property type="entry name" value="Beta-barrel_TonB_sf"/>
</dbReference>
<protein>
    <submittedName>
        <fullName evidence="14">TonB-dependent receptor</fullName>
    </submittedName>
</protein>
<dbReference type="PANTHER" id="PTHR30069:SF53">
    <property type="entry name" value="COLICIN I RECEPTOR-RELATED"/>
    <property type="match status" value="1"/>
</dbReference>
<dbReference type="InterPro" id="IPR037066">
    <property type="entry name" value="Plug_dom_sf"/>
</dbReference>
<evidence type="ECO:0000256" key="1">
    <source>
        <dbReference type="ARBA" id="ARBA00004571"/>
    </source>
</evidence>
<dbReference type="Pfam" id="PF00593">
    <property type="entry name" value="TonB_dep_Rec_b-barrel"/>
    <property type="match status" value="1"/>
</dbReference>
<keyword evidence="5" id="KW-0732">Signal</keyword>
<organism evidence="14 15">
    <name type="scientific">Acinetobacter faecalis</name>
    <dbReference type="NCBI Taxonomy" id="2665161"/>
    <lineage>
        <taxon>Bacteria</taxon>
        <taxon>Pseudomonadati</taxon>
        <taxon>Pseudomonadota</taxon>
        <taxon>Gammaproteobacteria</taxon>
        <taxon>Moraxellales</taxon>
        <taxon>Moraxellaceae</taxon>
        <taxon>Acinetobacter</taxon>
    </lineage>
</organism>
<keyword evidence="7 11" id="KW-0798">TonB box</keyword>
<accession>A0A6L6GF95</accession>
<name>A0A6L6GF95_9GAMM</name>
<evidence type="ECO:0000256" key="4">
    <source>
        <dbReference type="ARBA" id="ARBA00022692"/>
    </source>
</evidence>
<keyword evidence="3 10" id="KW-1134">Transmembrane beta strand</keyword>
<sequence>MSFYFQPTALVGAIAIAMGFSTSVSSNTETQTSAKSSLSTIVVTASRSEQNIENVPARISIIEPKVLDQSPIASLPHLLSNDASINMVQLGGYGQQSSIFLRGTNSTHTLVLRDGVKLNSATSGVASLAYIDTTDLKQIEVLKGPASVLYGTNAIGGVVQLVSKTPEKTAAFITGEVGENKTYKSIVGADLVENGFYAQIRGQRLESDGTHVTNAKQPDIKTGDFEQKGFSTKFGFENESIALSLDYAQNEGQSTYVSSVFAPSQAFLNLKNNSVDFKNESINAKAKYKFSDLIELNARLSQFKDESNQLDSKDFVNSKTLEADLYTKVLLPAHQNILFGTTFQNTKANAISSASPYKGDVDAQGYYLQHQYNNHGLNTQIGIRVEDNDQFGSHTVGQATARYQILKNTSIYTNWGTAFRAPNLNELYVDYYGNPNLKPEESESFELGLDQKLPLGFTTGLSAYSNKVKNLIDYNDKNGYIIDNVSKAKFEGVESYINWEQDQLFAKLSHSYVKATNEETGEELARRPRQSLTLTAGLQNSVYGISTSVSSKSAPKDNSKVGGYATVDLNAYWNVNPSIKLFTNINNIGDVKFETASYGNGLFYINGGRQASVGVTFKY</sequence>
<evidence type="ECO:0000256" key="11">
    <source>
        <dbReference type="RuleBase" id="RU003357"/>
    </source>
</evidence>
<dbReference type="CDD" id="cd01347">
    <property type="entry name" value="ligand_gated_channel"/>
    <property type="match status" value="1"/>
</dbReference>
<evidence type="ECO:0000256" key="10">
    <source>
        <dbReference type="PROSITE-ProRule" id="PRU01360"/>
    </source>
</evidence>
<keyword evidence="8 10" id="KW-0472">Membrane</keyword>
<keyword evidence="2 10" id="KW-0813">Transport</keyword>
<dbReference type="GO" id="GO:0015889">
    <property type="term" value="P:cobalamin transport"/>
    <property type="evidence" value="ECO:0007669"/>
    <property type="project" value="TreeGrafter"/>
</dbReference>
<evidence type="ECO:0000256" key="7">
    <source>
        <dbReference type="ARBA" id="ARBA00023077"/>
    </source>
</evidence>
<gene>
    <name evidence="14" type="ORF">GIX10_07485</name>
</gene>
<dbReference type="Proteomes" id="UP000473854">
    <property type="component" value="Unassembled WGS sequence"/>
</dbReference>
<dbReference type="GO" id="GO:0006811">
    <property type="term" value="P:monoatomic ion transport"/>
    <property type="evidence" value="ECO:0007669"/>
    <property type="project" value="UniProtKB-KW"/>
</dbReference>
<proteinExistence type="inferred from homology"/>
<dbReference type="InterPro" id="IPR012910">
    <property type="entry name" value="Plug_dom"/>
</dbReference>
<dbReference type="PROSITE" id="PS52016">
    <property type="entry name" value="TONB_DEPENDENT_REC_3"/>
    <property type="match status" value="1"/>
</dbReference>
<keyword evidence="9 10" id="KW-0998">Cell outer membrane</keyword>
<dbReference type="GO" id="GO:0009279">
    <property type="term" value="C:cell outer membrane"/>
    <property type="evidence" value="ECO:0007669"/>
    <property type="project" value="UniProtKB-SubCell"/>
</dbReference>
<keyword evidence="4 10" id="KW-0812">Transmembrane</keyword>
<dbReference type="PANTHER" id="PTHR30069">
    <property type="entry name" value="TONB-DEPENDENT OUTER MEMBRANE RECEPTOR"/>
    <property type="match status" value="1"/>
</dbReference>
<evidence type="ECO:0000256" key="2">
    <source>
        <dbReference type="ARBA" id="ARBA00022448"/>
    </source>
</evidence>
<dbReference type="InterPro" id="IPR000531">
    <property type="entry name" value="Beta-barrel_TonB"/>
</dbReference>
<keyword evidence="6" id="KW-0406">Ion transport</keyword>
<evidence type="ECO:0000256" key="3">
    <source>
        <dbReference type="ARBA" id="ARBA00022452"/>
    </source>
</evidence>
<evidence type="ECO:0000259" key="12">
    <source>
        <dbReference type="Pfam" id="PF00593"/>
    </source>
</evidence>
<dbReference type="EMBL" id="WLYL01000019">
    <property type="protein sequence ID" value="MTD11270.1"/>
    <property type="molecule type" value="Genomic_DNA"/>
</dbReference>
<evidence type="ECO:0000313" key="15">
    <source>
        <dbReference type="Proteomes" id="UP000473854"/>
    </source>
</evidence>
<feature type="domain" description="TonB-dependent receptor-like beta-barrel" evidence="12">
    <location>
        <begin position="218"/>
        <end position="588"/>
    </location>
</feature>
<comment type="subcellular location">
    <subcellularLocation>
        <location evidence="1 10">Cell outer membrane</location>
        <topology evidence="1 10">Multi-pass membrane protein</topology>
    </subcellularLocation>
</comment>
<feature type="domain" description="TonB-dependent receptor plug" evidence="13">
    <location>
        <begin position="53"/>
        <end position="158"/>
    </location>
</feature>
<dbReference type="InterPro" id="IPR039426">
    <property type="entry name" value="TonB-dep_rcpt-like"/>
</dbReference>
<evidence type="ECO:0000313" key="14">
    <source>
        <dbReference type="EMBL" id="MTD11270.1"/>
    </source>
</evidence>
<dbReference type="Gene3D" id="2.40.170.20">
    <property type="entry name" value="TonB-dependent receptor, beta-barrel domain"/>
    <property type="match status" value="1"/>
</dbReference>
<evidence type="ECO:0000256" key="9">
    <source>
        <dbReference type="ARBA" id="ARBA00023237"/>
    </source>
</evidence>
<comment type="caution">
    <text evidence="14">The sequence shown here is derived from an EMBL/GenBank/DDBJ whole genome shotgun (WGS) entry which is preliminary data.</text>
</comment>
<dbReference type="AlphaFoldDB" id="A0A6L6GF95"/>
<comment type="similarity">
    <text evidence="10 11">Belongs to the TonB-dependent receptor family.</text>
</comment>
<dbReference type="Pfam" id="PF07715">
    <property type="entry name" value="Plug"/>
    <property type="match status" value="1"/>
</dbReference>
<evidence type="ECO:0000256" key="6">
    <source>
        <dbReference type="ARBA" id="ARBA00023065"/>
    </source>
</evidence>
<dbReference type="Gene3D" id="2.170.130.10">
    <property type="entry name" value="TonB-dependent receptor, plug domain"/>
    <property type="match status" value="1"/>
</dbReference>